<reference evidence="2" key="1">
    <citation type="submission" date="2016-11" db="EMBL/GenBank/DDBJ databases">
        <authorList>
            <person name="Shukria A."/>
            <person name="Stevens D.C."/>
        </authorList>
    </citation>
    <scope>NUCLEOTIDE SEQUENCE [LARGE SCALE GENOMIC DNA]</scope>
    <source>
        <strain evidence="2">Cbfe23</strain>
    </source>
</reference>
<dbReference type="AlphaFoldDB" id="A0A1L9AWZ3"/>
<evidence type="ECO:0000313" key="1">
    <source>
        <dbReference type="EMBL" id="OJH34514.1"/>
    </source>
</evidence>
<dbReference type="STRING" id="83449.BON30_42650"/>
<organism evidence="1 2">
    <name type="scientific">Cystobacter ferrugineus</name>
    <dbReference type="NCBI Taxonomy" id="83449"/>
    <lineage>
        <taxon>Bacteria</taxon>
        <taxon>Pseudomonadati</taxon>
        <taxon>Myxococcota</taxon>
        <taxon>Myxococcia</taxon>
        <taxon>Myxococcales</taxon>
        <taxon>Cystobacterineae</taxon>
        <taxon>Archangiaceae</taxon>
        <taxon>Cystobacter</taxon>
    </lineage>
</organism>
<proteinExistence type="predicted"/>
<accession>A0A1L9AWZ3</accession>
<comment type="caution">
    <text evidence="1">The sequence shown here is derived from an EMBL/GenBank/DDBJ whole genome shotgun (WGS) entry which is preliminary data.</text>
</comment>
<sequence length="152" mass="15255">MLVLDTLKTALEQDWLGSHPQNAMESGDRFAGAVANWFASAQAGAFPCTTAAARRPQLASSAAMALQSGTAQGAGAALALAIAQYMVGQVFGSGVAAFPLATSAAVTMIGATFGNLELSKADRVQSIATACTVLAASTLVTFPPPMPPAPVS</sequence>
<reference evidence="1 2" key="2">
    <citation type="submission" date="2016-12" db="EMBL/GenBank/DDBJ databases">
        <title>Draft Genome Sequence of Cystobacter ferrugineus Strain Cbfe23.</title>
        <authorList>
            <person name="Akbar S."/>
            <person name="Dowd S.E."/>
            <person name="Stevens D.C."/>
        </authorList>
    </citation>
    <scope>NUCLEOTIDE SEQUENCE [LARGE SCALE GENOMIC DNA]</scope>
    <source>
        <strain evidence="1 2">Cbfe23</strain>
    </source>
</reference>
<evidence type="ECO:0000313" key="2">
    <source>
        <dbReference type="Proteomes" id="UP000182229"/>
    </source>
</evidence>
<gene>
    <name evidence="1" type="ORF">BON30_42650</name>
</gene>
<keyword evidence="2" id="KW-1185">Reference proteome</keyword>
<dbReference type="OrthoDB" id="9895022at2"/>
<protein>
    <submittedName>
        <fullName evidence="1">Uncharacterized protein</fullName>
    </submittedName>
</protein>
<name>A0A1L9AWZ3_9BACT</name>
<dbReference type="Proteomes" id="UP000182229">
    <property type="component" value="Unassembled WGS sequence"/>
</dbReference>
<dbReference type="EMBL" id="MPIN01000018">
    <property type="protein sequence ID" value="OJH34514.1"/>
    <property type="molecule type" value="Genomic_DNA"/>
</dbReference>
<dbReference type="RefSeq" id="WP_071904345.1">
    <property type="nucleotide sequence ID" value="NZ_MPIN01000018.1"/>
</dbReference>